<evidence type="ECO:0008006" key="5">
    <source>
        <dbReference type="Google" id="ProtNLM"/>
    </source>
</evidence>
<accession>A0A9P8WE40</accession>
<gene>
    <name evidence="3" type="ORF">B0T10DRAFT_477858</name>
</gene>
<proteinExistence type="predicted"/>
<dbReference type="InterPro" id="IPR021460">
    <property type="entry name" value="DUF3112"/>
</dbReference>
<dbReference type="OrthoDB" id="3357002at2759"/>
<evidence type="ECO:0000313" key="4">
    <source>
        <dbReference type="Proteomes" id="UP000777438"/>
    </source>
</evidence>
<feature type="transmembrane region" description="Helical" evidence="2">
    <location>
        <begin position="142"/>
        <end position="167"/>
    </location>
</feature>
<keyword evidence="4" id="KW-1185">Reference proteome</keyword>
<reference evidence="3 4" key="1">
    <citation type="journal article" date="2021" name="Nat. Commun.">
        <title>Genetic determinants of endophytism in the Arabidopsis root mycobiome.</title>
        <authorList>
            <person name="Mesny F."/>
            <person name="Miyauchi S."/>
            <person name="Thiergart T."/>
            <person name="Pickel B."/>
            <person name="Atanasova L."/>
            <person name="Karlsson M."/>
            <person name="Huettel B."/>
            <person name="Barry K.W."/>
            <person name="Haridas S."/>
            <person name="Chen C."/>
            <person name="Bauer D."/>
            <person name="Andreopoulos W."/>
            <person name="Pangilinan J."/>
            <person name="LaButti K."/>
            <person name="Riley R."/>
            <person name="Lipzen A."/>
            <person name="Clum A."/>
            <person name="Drula E."/>
            <person name="Henrissat B."/>
            <person name="Kohler A."/>
            <person name="Grigoriev I.V."/>
            <person name="Martin F.M."/>
            <person name="Hacquard S."/>
        </authorList>
    </citation>
    <scope>NUCLEOTIDE SEQUENCE [LARGE SCALE GENOMIC DNA]</scope>
    <source>
        <strain evidence="3 4">MPI-CAGE-CH-0241</strain>
    </source>
</reference>
<keyword evidence="2" id="KW-0472">Membrane</keyword>
<evidence type="ECO:0000313" key="3">
    <source>
        <dbReference type="EMBL" id="KAH6895409.1"/>
    </source>
</evidence>
<feature type="transmembrane region" description="Helical" evidence="2">
    <location>
        <begin position="70"/>
        <end position="92"/>
    </location>
</feature>
<protein>
    <recommendedName>
        <fullName evidence="5">Family c-likeg-protein-coupled receptor protein</fullName>
    </recommendedName>
</protein>
<feature type="transmembrane region" description="Helical" evidence="2">
    <location>
        <begin position="187"/>
        <end position="205"/>
    </location>
</feature>
<sequence>MSSQSAQGQPNMPTQSGPPYLPTSAGLGGRPTVKVDDPISAVLLVFFIAGAALNMTIFQLNRRRSHKFVLSALLFGFCMARITANVLRIVWASNLTNVGLAIAAQVLVNAGVVLLFIVNLIFAQRILRAYHPHIGWSKPATFAFRFLFFSIGANLGMVVVAAVYMFYTLDMRIRSQLRKIQLTSTTYLAVLAFLPIPIVALCFVLPRKAPMDKFGKGRMRTKIRLLLFTSALLTLGAGFRAGIAYEIRPANNPAWFHHKACFYIFNYVIELIVVFSYALSRFDKRFHIPNGSKGPGDYSSSVEEPFTDDRVFRVNTESEVFGDDEPPKPQEEHRLKDRPQHETV</sequence>
<organism evidence="3 4">
    <name type="scientific">Thelonectria olida</name>
    <dbReference type="NCBI Taxonomy" id="1576542"/>
    <lineage>
        <taxon>Eukaryota</taxon>
        <taxon>Fungi</taxon>
        <taxon>Dikarya</taxon>
        <taxon>Ascomycota</taxon>
        <taxon>Pezizomycotina</taxon>
        <taxon>Sordariomycetes</taxon>
        <taxon>Hypocreomycetidae</taxon>
        <taxon>Hypocreales</taxon>
        <taxon>Nectriaceae</taxon>
        <taxon>Thelonectria</taxon>
    </lineage>
</organism>
<keyword evidence="2" id="KW-0812">Transmembrane</keyword>
<evidence type="ECO:0000256" key="1">
    <source>
        <dbReference type="SAM" id="MobiDB-lite"/>
    </source>
</evidence>
<evidence type="ECO:0000256" key="2">
    <source>
        <dbReference type="SAM" id="Phobius"/>
    </source>
</evidence>
<keyword evidence="2" id="KW-1133">Transmembrane helix</keyword>
<dbReference type="AlphaFoldDB" id="A0A9P8WE40"/>
<dbReference type="Pfam" id="PF11309">
    <property type="entry name" value="DUF3112"/>
    <property type="match status" value="1"/>
</dbReference>
<feature type="compositionally biased region" description="Polar residues" evidence="1">
    <location>
        <begin position="1"/>
        <end position="17"/>
    </location>
</feature>
<name>A0A9P8WE40_9HYPO</name>
<feature type="transmembrane region" description="Helical" evidence="2">
    <location>
        <begin position="225"/>
        <end position="243"/>
    </location>
</feature>
<dbReference type="EMBL" id="JAGPYM010000004">
    <property type="protein sequence ID" value="KAH6895409.1"/>
    <property type="molecule type" value="Genomic_DNA"/>
</dbReference>
<dbReference type="PANTHER" id="PTHR35184">
    <property type="entry name" value="YALI0C10208P"/>
    <property type="match status" value="1"/>
</dbReference>
<dbReference type="PANTHER" id="PTHR35184:SF1">
    <property type="entry name" value="INTEGRAL MEMBRANE PROTEIN"/>
    <property type="match status" value="1"/>
</dbReference>
<feature type="region of interest" description="Disordered" evidence="1">
    <location>
        <begin position="1"/>
        <end position="23"/>
    </location>
</feature>
<comment type="caution">
    <text evidence="3">The sequence shown here is derived from an EMBL/GenBank/DDBJ whole genome shotgun (WGS) entry which is preliminary data.</text>
</comment>
<feature type="transmembrane region" description="Helical" evidence="2">
    <location>
        <begin position="263"/>
        <end position="280"/>
    </location>
</feature>
<dbReference type="Proteomes" id="UP000777438">
    <property type="component" value="Unassembled WGS sequence"/>
</dbReference>
<feature type="transmembrane region" description="Helical" evidence="2">
    <location>
        <begin position="98"/>
        <end position="122"/>
    </location>
</feature>
<feature type="region of interest" description="Disordered" evidence="1">
    <location>
        <begin position="317"/>
        <end position="344"/>
    </location>
</feature>
<feature type="compositionally biased region" description="Basic and acidic residues" evidence="1">
    <location>
        <begin position="325"/>
        <end position="344"/>
    </location>
</feature>
<feature type="transmembrane region" description="Helical" evidence="2">
    <location>
        <begin position="39"/>
        <end position="58"/>
    </location>
</feature>